<dbReference type="Gene3D" id="3.55.50.30">
    <property type="match status" value="1"/>
</dbReference>
<dbReference type="InterPro" id="IPR006860">
    <property type="entry name" value="FecR"/>
</dbReference>
<dbReference type="InterPro" id="IPR032508">
    <property type="entry name" value="FecR_C"/>
</dbReference>
<keyword evidence="1" id="KW-1133">Transmembrane helix</keyword>
<evidence type="ECO:0000313" key="4">
    <source>
        <dbReference type="EMBL" id="GAA0879019.1"/>
    </source>
</evidence>
<sequence>MKGPEDHIDKILTSWLTNTATPEELQILEDWASQDEGNLELMETLRKVWNEKNPEPILVNVEDRIGEIWQKGKAEKPMRASAGISWMKYAAVILLLVSSSFAVFYWSQTRETPTVEQPTSLPSYVLRENKAGQKTKIFLPDGSIAYLNSSSQIQFLEGFVGKERRVLLEGEAFFEVAEDKTKPFVVESRTVETLALGTAFNVNAFGDSKVVRVSLLEGEVKVNQIGNADESVILNPGRQLEVVPETRSFLEMPFNAEEVLGWKDGKMVFNNASLKEVVQRLERWYGVQIQVKGNVPKNWKVTTEYQSQTLKDILTDLQYSKKFAYEIDESKITISF</sequence>
<dbReference type="RefSeq" id="WP_343851002.1">
    <property type="nucleotide sequence ID" value="NZ_BAAAFI010000008.1"/>
</dbReference>
<feature type="domain" description="FecR protein" evidence="2">
    <location>
        <begin position="131"/>
        <end position="221"/>
    </location>
</feature>
<dbReference type="PANTHER" id="PTHR30273">
    <property type="entry name" value="PERIPLASMIC SIGNAL SENSOR AND SIGMA FACTOR ACTIVATOR FECR-RELATED"/>
    <property type="match status" value="1"/>
</dbReference>
<feature type="domain" description="Protein FecR C-terminal" evidence="3">
    <location>
        <begin position="266"/>
        <end position="334"/>
    </location>
</feature>
<accession>A0ABP3YC48</accession>
<proteinExistence type="predicted"/>
<evidence type="ECO:0000259" key="2">
    <source>
        <dbReference type="Pfam" id="PF04773"/>
    </source>
</evidence>
<dbReference type="Pfam" id="PF16344">
    <property type="entry name" value="FecR_C"/>
    <property type="match status" value="1"/>
</dbReference>
<dbReference type="EMBL" id="BAAAFI010000008">
    <property type="protein sequence ID" value="GAA0879019.1"/>
    <property type="molecule type" value="Genomic_DNA"/>
</dbReference>
<evidence type="ECO:0000256" key="1">
    <source>
        <dbReference type="SAM" id="Phobius"/>
    </source>
</evidence>
<dbReference type="InterPro" id="IPR012373">
    <property type="entry name" value="Ferrdict_sens_TM"/>
</dbReference>
<dbReference type="Pfam" id="PF04773">
    <property type="entry name" value="FecR"/>
    <property type="match status" value="1"/>
</dbReference>
<organism evidence="4 5">
    <name type="scientific">Algoriphagus jejuensis</name>
    <dbReference type="NCBI Taxonomy" id="419934"/>
    <lineage>
        <taxon>Bacteria</taxon>
        <taxon>Pseudomonadati</taxon>
        <taxon>Bacteroidota</taxon>
        <taxon>Cytophagia</taxon>
        <taxon>Cytophagales</taxon>
        <taxon>Cyclobacteriaceae</taxon>
        <taxon>Algoriphagus</taxon>
    </lineage>
</organism>
<reference evidence="5" key="1">
    <citation type="journal article" date="2019" name="Int. J. Syst. Evol. Microbiol.">
        <title>The Global Catalogue of Microorganisms (GCM) 10K type strain sequencing project: providing services to taxonomists for standard genome sequencing and annotation.</title>
        <authorList>
            <consortium name="The Broad Institute Genomics Platform"/>
            <consortium name="The Broad Institute Genome Sequencing Center for Infectious Disease"/>
            <person name="Wu L."/>
            <person name="Ma J."/>
        </authorList>
    </citation>
    <scope>NUCLEOTIDE SEQUENCE [LARGE SCALE GENOMIC DNA]</scope>
    <source>
        <strain evidence="5">JCM 16112</strain>
    </source>
</reference>
<feature type="transmembrane region" description="Helical" evidence="1">
    <location>
        <begin position="86"/>
        <end position="106"/>
    </location>
</feature>
<dbReference type="PIRSF" id="PIRSF018266">
    <property type="entry name" value="FecR"/>
    <property type="match status" value="1"/>
</dbReference>
<protein>
    <submittedName>
        <fullName evidence="4">FecR domain-containing protein</fullName>
    </submittedName>
</protein>
<keyword evidence="5" id="KW-1185">Reference proteome</keyword>
<evidence type="ECO:0000313" key="5">
    <source>
        <dbReference type="Proteomes" id="UP001500469"/>
    </source>
</evidence>
<gene>
    <name evidence="4" type="ORF">GCM10009119_19870</name>
</gene>
<dbReference type="PANTHER" id="PTHR30273:SF2">
    <property type="entry name" value="PROTEIN FECR"/>
    <property type="match status" value="1"/>
</dbReference>
<keyword evidence="1" id="KW-0812">Transmembrane</keyword>
<dbReference type="Gene3D" id="2.60.120.1440">
    <property type="match status" value="1"/>
</dbReference>
<evidence type="ECO:0000259" key="3">
    <source>
        <dbReference type="Pfam" id="PF16344"/>
    </source>
</evidence>
<comment type="caution">
    <text evidence="4">The sequence shown here is derived from an EMBL/GenBank/DDBJ whole genome shotgun (WGS) entry which is preliminary data.</text>
</comment>
<keyword evidence="1" id="KW-0472">Membrane</keyword>
<dbReference type="Proteomes" id="UP001500469">
    <property type="component" value="Unassembled WGS sequence"/>
</dbReference>
<name>A0ABP3YC48_9BACT</name>